<comment type="caution">
    <text evidence="1">The sequence shown here is derived from an EMBL/GenBank/DDBJ whole genome shotgun (WGS) entry which is preliminary data.</text>
</comment>
<dbReference type="Proteomes" id="UP000580250">
    <property type="component" value="Unassembled WGS sequence"/>
</dbReference>
<reference evidence="1 2" key="1">
    <citation type="submission" date="2020-08" db="EMBL/GenBank/DDBJ databases">
        <authorList>
            <person name="Koutsovoulos G."/>
            <person name="Danchin GJ E."/>
        </authorList>
    </citation>
    <scope>NUCLEOTIDE SEQUENCE [LARGE SCALE GENOMIC DNA]</scope>
</reference>
<protein>
    <submittedName>
        <fullName evidence="1">Uncharacterized protein</fullName>
    </submittedName>
</protein>
<dbReference type="EMBL" id="CAJEWN010002768">
    <property type="protein sequence ID" value="CAD2205211.1"/>
    <property type="molecule type" value="Genomic_DNA"/>
</dbReference>
<proteinExistence type="predicted"/>
<organism evidence="1 2">
    <name type="scientific">Meloidogyne enterolobii</name>
    <name type="common">Root-knot nematode worm</name>
    <name type="synonym">Meloidogyne mayaguensis</name>
    <dbReference type="NCBI Taxonomy" id="390850"/>
    <lineage>
        <taxon>Eukaryota</taxon>
        <taxon>Metazoa</taxon>
        <taxon>Ecdysozoa</taxon>
        <taxon>Nematoda</taxon>
        <taxon>Chromadorea</taxon>
        <taxon>Rhabditida</taxon>
        <taxon>Tylenchina</taxon>
        <taxon>Tylenchomorpha</taxon>
        <taxon>Tylenchoidea</taxon>
        <taxon>Meloidogynidae</taxon>
        <taxon>Meloidogyninae</taxon>
        <taxon>Meloidogyne</taxon>
    </lineage>
</organism>
<evidence type="ECO:0000313" key="1">
    <source>
        <dbReference type="EMBL" id="CAD2205211.1"/>
    </source>
</evidence>
<sequence length="260" mass="30161">MNFLLNNEIKALGLNDYDSFDLAENEIEIKKTPEELVEEITNRFDKLAETSVDYAEKLKLIKETSAAFLKLAIPFGALLAASLDITGKTESDEYKALKKMNNHMVYQFDRLTERITYSFEAEEMDTELREFDNFITLQLNVLAKEVLYFTDPSIAKTNEAIIDLLSYCRGSNGIVKMAEYMRKRISIGCSLDNTKVYEKITKIFINLEDHFNITTWNAHQKKLKKKIINAVYSMPAYKTIQILEDIELIINGKIYYYNNF</sequence>
<name>A0A6V7Y128_MELEN</name>
<evidence type="ECO:0000313" key="2">
    <source>
        <dbReference type="Proteomes" id="UP000580250"/>
    </source>
</evidence>
<dbReference type="AlphaFoldDB" id="A0A6V7Y128"/>
<gene>
    <name evidence="1" type="ORF">MENT_LOCUS59011</name>
</gene>
<dbReference type="OrthoDB" id="5859030at2759"/>
<accession>A0A6V7Y128</accession>